<keyword evidence="3" id="KW-1185">Reference proteome</keyword>
<evidence type="ECO:0000313" key="3">
    <source>
        <dbReference type="Proteomes" id="UP000466442"/>
    </source>
</evidence>
<dbReference type="AlphaFoldDB" id="A0A8S9WQC4"/>
<dbReference type="Proteomes" id="UP000466442">
    <property type="component" value="Linkage Group LG16"/>
</dbReference>
<comment type="caution">
    <text evidence="2">The sequence shown here is derived from an EMBL/GenBank/DDBJ whole genome shotgun (WGS) entry which is preliminary data.</text>
</comment>
<sequence length="828" mass="93668">MNTPQLTSSGSDAAEGVMPLPVSAVSPLSLRRAGDDCSKWLGGLCPWMTRPGSSKLMLAFKSTRPNSSEDGLLPDFSPELTAVQQQEAVITALKRYNDVPELSRGFESRFGLPVNEVLRICHPPYMMRLGTRDPYVNRQFSLVSLIVETGCTMIEAEADLANREYLTDRALDLIDEMNRTEKAIKKQIKRKALPPLPQEQEQKMILLPRKDMVKLNRESERCEATAAFAVSPLSLRRAGDDCSKWLGGLCPWMTRPGSSKLMLAFKSTRPNSSEYGLLRDFSPELTAVQQQEAVITALKRYNDVPELSRGFESRFGLPVNEVLRICHPPYTMRLGTRDPYVNRQFSLVSLIVETGCTMIEAEADLANREYLTDRALDLIDEMNRTEKAIKKQIKRKALPPLPQEQEQKMILLPRKDMVKLNRESERREATAAFAVSPLSLRRAGDDCSKWLGGLCPWMTRPGSSKLMLAFKSTRPNSSEYGLLRDFSPELTAVQQQEAVITALKRYNDVPELSRGFESRFGLPVNEVLRICHPPYTMRLGTRDPYVNRQFSLVSLIVETGCTMIEAEADLANREYLTDRALDLIDEMNRTVPINHPNIYTPPTHEYIDAARTEAQNMRRRKYDNDEEVCCDAPIGEWIDRCIVTSQFLYLQNIVSDVMASVISDLGCKPVVTMASEMKSFVLRPKKSESKMPVASRPQHLLSILNSTRPTQFITIKELERGKVYPILSLTKIHRAFGDVLEAQISMVDEEGVEGFAQVALPKRYCEIFTPAHIQSYQARTIGMIYQGYVGRAYDLQFSELTPQPPPTIVDRPPQAEEDYTEQKLRDLT</sequence>
<name>A0A8S9WQC4_APOLU</name>
<accession>A0A8S9WQC4</accession>
<feature type="region of interest" description="Disordered" evidence="1">
    <location>
        <begin position="802"/>
        <end position="828"/>
    </location>
</feature>
<reference evidence="2" key="1">
    <citation type="journal article" date="2021" name="Mol. Ecol. Resour.">
        <title>Apolygus lucorum genome provides insights into omnivorousness and mesophyll feeding.</title>
        <authorList>
            <person name="Liu Y."/>
            <person name="Liu H."/>
            <person name="Wang H."/>
            <person name="Huang T."/>
            <person name="Liu B."/>
            <person name="Yang B."/>
            <person name="Yin L."/>
            <person name="Li B."/>
            <person name="Zhang Y."/>
            <person name="Zhang S."/>
            <person name="Jiang F."/>
            <person name="Zhang X."/>
            <person name="Ren Y."/>
            <person name="Wang B."/>
            <person name="Wang S."/>
            <person name="Lu Y."/>
            <person name="Wu K."/>
            <person name="Fan W."/>
            <person name="Wang G."/>
        </authorList>
    </citation>
    <scope>NUCLEOTIDE SEQUENCE</scope>
    <source>
        <strain evidence="2">12Hb</strain>
    </source>
</reference>
<evidence type="ECO:0000313" key="2">
    <source>
        <dbReference type="EMBL" id="KAF6198424.1"/>
    </source>
</evidence>
<dbReference type="EMBL" id="WIXP02000016">
    <property type="protein sequence ID" value="KAF6198424.1"/>
    <property type="molecule type" value="Genomic_DNA"/>
</dbReference>
<organism evidence="2 3">
    <name type="scientific">Apolygus lucorum</name>
    <name type="common">Small green plant bug</name>
    <name type="synonym">Lygocoris lucorum</name>
    <dbReference type="NCBI Taxonomy" id="248454"/>
    <lineage>
        <taxon>Eukaryota</taxon>
        <taxon>Metazoa</taxon>
        <taxon>Ecdysozoa</taxon>
        <taxon>Arthropoda</taxon>
        <taxon>Hexapoda</taxon>
        <taxon>Insecta</taxon>
        <taxon>Pterygota</taxon>
        <taxon>Neoptera</taxon>
        <taxon>Paraneoptera</taxon>
        <taxon>Hemiptera</taxon>
        <taxon>Heteroptera</taxon>
        <taxon>Panheteroptera</taxon>
        <taxon>Cimicomorpha</taxon>
        <taxon>Miridae</taxon>
        <taxon>Mirini</taxon>
        <taxon>Apolygus</taxon>
    </lineage>
</organism>
<proteinExistence type="predicted"/>
<evidence type="ECO:0000256" key="1">
    <source>
        <dbReference type="SAM" id="MobiDB-lite"/>
    </source>
</evidence>
<gene>
    <name evidence="2" type="ORF">GE061_008172</name>
</gene>
<protein>
    <submittedName>
        <fullName evidence="2">Uncharacterized protein</fullName>
    </submittedName>
</protein>